<evidence type="ECO:0000313" key="3">
    <source>
        <dbReference type="Proteomes" id="UP000487649"/>
    </source>
</evidence>
<proteinExistence type="predicted"/>
<dbReference type="Gene3D" id="3.40.50.300">
    <property type="entry name" value="P-loop containing nucleotide triphosphate hydrolases"/>
    <property type="match status" value="1"/>
</dbReference>
<comment type="caution">
    <text evidence="2">The sequence shown here is derived from an EMBL/GenBank/DDBJ whole genome shotgun (WGS) entry which is preliminary data.</text>
</comment>
<dbReference type="AlphaFoldDB" id="A0A9X4XEH3"/>
<evidence type="ECO:0000259" key="1">
    <source>
        <dbReference type="Pfam" id="PF01695"/>
    </source>
</evidence>
<name>A0A9X4XEH3_9FIRM</name>
<accession>A0A9X4XEH3</accession>
<dbReference type="Proteomes" id="UP000487649">
    <property type="component" value="Unassembled WGS sequence"/>
</dbReference>
<protein>
    <recommendedName>
        <fullName evidence="1">IstB-like ATP-binding domain-containing protein</fullName>
    </recommendedName>
</protein>
<organism evidence="2 3">
    <name type="scientific">Turicibacter sanguinis</name>
    <dbReference type="NCBI Taxonomy" id="154288"/>
    <lineage>
        <taxon>Bacteria</taxon>
        <taxon>Bacillati</taxon>
        <taxon>Bacillota</taxon>
        <taxon>Erysipelotrichia</taxon>
        <taxon>Erysipelotrichales</taxon>
        <taxon>Turicibacteraceae</taxon>
        <taxon>Turicibacter</taxon>
    </lineage>
</organism>
<dbReference type="SUPFAM" id="SSF52540">
    <property type="entry name" value="P-loop containing nucleoside triphosphate hydrolases"/>
    <property type="match status" value="1"/>
</dbReference>
<feature type="domain" description="IstB-like ATP-binding" evidence="1">
    <location>
        <begin position="78"/>
        <end position="278"/>
    </location>
</feature>
<dbReference type="GO" id="GO:0005524">
    <property type="term" value="F:ATP binding"/>
    <property type="evidence" value="ECO:0007669"/>
    <property type="project" value="InterPro"/>
</dbReference>
<evidence type="ECO:0000313" key="2">
    <source>
        <dbReference type="EMBL" id="MTK19987.1"/>
    </source>
</evidence>
<dbReference type="InterPro" id="IPR027417">
    <property type="entry name" value="P-loop_NTPase"/>
</dbReference>
<sequence>MRDLSQLMGITIPADLNCSNMSELERVQHFVDVDNSTIGSLHLKDGFNCERCLNRGHYWVVKEYNNTYIQEMNHCECREIRQSIHNTRESGMGDLLKHRLEHYQTTEEWQKRILDKATSYLKANTNSWFTIIGQSGAGKTMICSAIAYELLQRYRQVKFIAWTEFVEKLKRMKFDADREDYFSEYSRTEVLYIDDLFKGSLNYDDSGRLKVNQTDVKYAFQLLNERYNKRLVTIISSEFLIDDIKLNVDEAIAGRIKERSTNYCVQIKKDMNRNYRFRKEELI</sequence>
<dbReference type="InterPro" id="IPR002611">
    <property type="entry name" value="IstB_ATP-bd"/>
</dbReference>
<dbReference type="GO" id="GO:0006260">
    <property type="term" value="P:DNA replication"/>
    <property type="evidence" value="ECO:0007669"/>
    <property type="project" value="TreeGrafter"/>
</dbReference>
<dbReference type="PANTHER" id="PTHR30050">
    <property type="entry name" value="CHROMOSOMAL REPLICATION INITIATOR PROTEIN DNAA"/>
    <property type="match status" value="1"/>
</dbReference>
<gene>
    <name evidence="2" type="ORF">GMA92_00860</name>
</gene>
<dbReference type="Pfam" id="PF01695">
    <property type="entry name" value="IstB_IS21"/>
    <property type="match status" value="1"/>
</dbReference>
<dbReference type="PANTHER" id="PTHR30050:SF10">
    <property type="entry name" value="PHAGE-LIKE ELEMENT PBSX PROTEIN XKDC"/>
    <property type="match status" value="1"/>
</dbReference>
<reference evidence="2 3" key="1">
    <citation type="journal article" date="2019" name="Nat. Med.">
        <title>A library of human gut bacterial isolates paired with longitudinal multiomics data enables mechanistic microbiome research.</title>
        <authorList>
            <person name="Poyet M."/>
            <person name="Groussin M."/>
            <person name="Gibbons S.M."/>
            <person name="Avila-Pacheco J."/>
            <person name="Jiang X."/>
            <person name="Kearney S.M."/>
            <person name="Perrotta A.R."/>
            <person name="Berdy B."/>
            <person name="Zhao S."/>
            <person name="Lieberman T.D."/>
            <person name="Swanson P.K."/>
            <person name="Smith M."/>
            <person name="Roesemann S."/>
            <person name="Alexander J.E."/>
            <person name="Rich S.A."/>
            <person name="Livny J."/>
            <person name="Vlamakis H."/>
            <person name="Clish C."/>
            <person name="Bullock K."/>
            <person name="Deik A."/>
            <person name="Scott J."/>
            <person name="Pierce K.A."/>
            <person name="Xavier R.J."/>
            <person name="Alm E.J."/>
        </authorList>
    </citation>
    <scope>NUCLEOTIDE SEQUENCE [LARGE SCALE GENOMIC DNA]</scope>
    <source>
        <strain evidence="2 3">BIOML-A198</strain>
    </source>
</reference>
<dbReference type="EMBL" id="WMQE01000001">
    <property type="protein sequence ID" value="MTK19987.1"/>
    <property type="molecule type" value="Genomic_DNA"/>
</dbReference>